<dbReference type="Proteomes" id="UP001165082">
    <property type="component" value="Unassembled WGS sequence"/>
</dbReference>
<comment type="caution">
    <text evidence="3">The sequence shown here is derived from an EMBL/GenBank/DDBJ whole genome shotgun (WGS) entry which is preliminary data.</text>
</comment>
<evidence type="ECO:0000313" key="3">
    <source>
        <dbReference type="EMBL" id="GMH61018.1"/>
    </source>
</evidence>
<name>A0A9W7E3K6_9STRA</name>
<keyword evidence="4" id="KW-1185">Reference proteome</keyword>
<protein>
    <submittedName>
        <fullName evidence="3">Uncharacterized protein</fullName>
    </submittedName>
</protein>
<feature type="compositionally biased region" description="Pro residues" evidence="2">
    <location>
        <begin position="214"/>
        <end position="226"/>
    </location>
</feature>
<organism evidence="3 4">
    <name type="scientific">Triparma retinervis</name>
    <dbReference type="NCBI Taxonomy" id="2557542"/>
    <lineage>
        <taxon>Eukaryota</taxon>
        <taxon>Sar</taxon>
        <taxon>Stramenopiles</taxon>
        <taxon>Ochrophyta</taxon>
        <taxon>Bolidophyceae</taxon>
        <taxon>Parmales</taxon>
        <taxon>Triparmaceae</taxon>
        <taxon>Triparma</taxon>
    </lineage>
</organism>
<dbReference type="InterPro" id="IPR038902">
    <property type="entry name" value="INTS1"/>
</dbReference>
<dbReference type="PANTHER" id="PTHR21224">
    <property type="entry name" value="INTEGRATOR COMPLEX SUBUNIT 1"/>
    <property type="match status" value="1"/>
</dbReference>
<dbReference type="EMBL" id="BRXZ01001057">
    <property type="protein sequence ID" value="GMH61018.1"/>
    <property type="molecule type" value="Genomic_DNA"/>
</dbReference>
<dbReference type="GO" id="GO:0032039">
    <property type="term" value="C:integrator complex"/>
    <property type="evidence" value="ECO:0007669"/>
    <property type="project" value="InterPro"/>
</dbReference>
<evidence type="ECO:0000313" key="4">
    <source>
        <dbReference type="Proteomes" id="UP001165082"/>
    </source>
</evidence>
<feature type="non-terminal residue" evidence="3">
    <location>
        <position position="1121"/>
    </location>
</feature>
<feature type="coiled-coil region" evidence="1">
    <location>
        <begin position="315"/>
        <end position="375"/>
    </location>
</feature>
<feature type="non-terminal residue" evidence="3">
    <location>
        <position position="1"/>
    </location>
</feature>
<proteinExistence type="predicted"/>
<gene>
    <name evidence="3" type="ORF">TrRE_jg5298</name>
</gene>
<feature type="compositionally biased region" description="Basic and acidic residues" evidence="2">
    <location>
        <begin position="181"/>
        <end position="209"/>
    </location>
</feature>
<evidence type="ECO:0000256" key="2">
    <source>
        <dbReference type="SAM" id="MobiDB-lite"/>
    </source>
</evidence>
<sequence length="1121" mass="123679">GSRPKLETTLRCLLFIDLSPDVVNDFFSKPLSVEQQGRIASLEFLNNDVDGDLLRIITNCSMSKQGGIASIPNEVTIRTLELLVEQCNPATKCNLTFGKGDSGLIRDFIKLSEVNLPAKVVASPFDLDREVKKKRAAISPIATRPDVEDKMEIDDDIDMEGNEEENEMQFYDNPEEEEQALAEKEAKKAAAREIANAKKKEEERKRLEADAEPPASPEPLKPSPPIPPIANTSLFWRACNLILSICAANPQTLGKLAWEDNPTVRCLLKNATSGTAAYPPIGTDAASAATTEERERQLEEREFKITSDLFMPEELRNKAVNLKLERMEIDDAEKKFALNQQKEGLELKERRLEDMERLKKRRRAEIDAKEKALAKEIEVKLEKMRRSVMLLSPEGYEEHPRKPGKSALNLTQLVTTKYRLGEALRQSSSPDYLMKTLGNPTKENISSSCEWLVPIISSRPSTISRLSSSAALYLLLATMDDEKLVELAAPLISHTGKCLRGDFGAEDSFNAAKILFDDLMSEESKARDSARRVLQEALGGHEHVAAEVNAGWLMNVRSLWGGEERFLNLTKRAIEVSLKKEEGLLLRHYACSISSIFIGKDLEAAEKSVCQMLRERVRESSKLLRAFPDFQLACCNALLATEELGGEKNKLQENEEEHKTLVAAVVVASKSRKGGSGGDLENNSRDQYLLLVERLFERLTSVGEGFLGLQHWLMMATSDNILVSGKACKECKLKDVPLFLIASGLSKDNILILLDRVKKGDTFKGVDYKSYWGFGVQEGKSVIRGSVEAYSNMYGINLGSYKWINGLGEARRVGWKADDGMEGKGGEVGEEEMALLEVLAKIDNEAEEEGSGEGRVKVDQAVAIEEEGEMEQKVWRLADLSESFVEGFEGISCNLNFDGTMKWLVGVGASAGPHFPSIAKWLLARFQEIDLKNGNTLNFVCRVGTGAAKIEGGWEEGYGLLMKLSETDNGCGLVTATLLSMAKGGGPGGEVGSKLLLFQYCKFVERVRLSNDLKLVLFGASKQYWEEFMDCEGGDLDNKFEASLGDLKSTEFGAAACSSLIDIAKNHPLVFCRKLGMVGRMLEEDGCWTKGGAVAGEFGKGKGKEIVVTEEASKGGEEGVK</sequence>
<feature type="region of interest" description="Disordered" evidence="2">
    <location>
        <begin position="175"/>
        <end position="226"/>
    </location>
</feature>
<dbReference type="PANTHER" id="PTHR21224:SF1">
    <property type="entry name" value="INTEGRATOR COMPLEX SUBUNIT 1"/>
    <property type="match status" value="1"/>
</dbReference>
<dbReference type="AlphaFoldDB" id="A0A9W7E3K6"/>
<reference evidence="3" key="1">
    <citation type="submission" date="2022-07" db="EMBL/GenBank/DDBJ databases">
        <title>Genome analysis of Parmales, a sister group of diatoms, reveals the evolutionary specialization of diatoms from phago-mixotrophs to photoautotrophs.</title>
        <authorList>
            <person name="Ban H."/>
            <person name="Sato S."/>
            <person name="Yoshikawa S."/>
            <person name="Kazumasa Y."/>
            <person name="Nakamura Y."/>
            <person name="Ichinomiya M."/>
            <person name="Saitoh K."/>
            <person name="Sato N."/>
            <person name="Blanc-Mathieu R."/>
            <person name="Endo H."/>
            <person name="Kuwata A."/>
            <person name="Ogata H."/>
        </authorList>
    </citation>
    <scope>NUCLEOTIDE SEQUENCE</scope>
</reference>
<dbReference type="GO" id="GO:0034474">
    <property type="term" value="P:U2 snRNA 3'-end processing"/>
    <property type="evidence" value="ECO:0007669"/>
    <property type="project" value="InterPro"/>
</dbReference>
<evidence type="ECO:0000256" key="1">
    <source>
        <dbReference type="SAM" id="Coils"/>
    </source>
</evidence>
<accession>A0A9W7E3K6</accession>
<dbReference type="OrthoDB" id="207327at2759"/>
<keyword evidence="1" id="KW-0175">Coiled coil</keyword>